<comment type="caution">
    <text evidence="1">The sequence shown here is derived from an EMBL/GenBank/DDBJ whole genome shotgun (WGS) entry which is preliminary data.</text>
</comment>
<evidence type="ECO:0000313" key="1">
    <source>
        <dbReference type="EMBL" id="KAG0301794.1"/>
    </source>
</evidence>
<dbReference type="Gene3D" id="3.40.50.720">
    <property type="entry name" value="NAD(P)-binding Rossmann-like Domain"/>
    <property type="match status" value="1"/>
</dbReference>
<evidence type="ECO:0008006" key="3">
    <source>
        <dbReference type="Google" id="ProtNLM"/>
    </source>
</evidence>
<dbReference type="Proteomes" id="UP000738325">
    <property type="component" value="Unassembled WGS sequence"/>
</dbReference>
<proteinExistence type="predicted"/>
<dbReference type="AlphaFoldDB" id="A0A9P6UI91"/>
<evidence type="ECO:0000313" key="2">
    <source>
        <dbReference type="Proteomes" id="UP000738325"/>
    </source>
</evidence>
<accession>A0A9P6UI91</accession>
<sequence length="102" mass="11226">TKAALKMFADVLAMEEPELTTISIRPGVVDTEMVNIVREKGVENMAPDQYAMFASEKTAKSLPLLHPDEPGHVIASLAINAPASLNGKNLNWDEEELKTHRK</sequence>
<keyword evidence="2" id="KW-1185">Reference proteome</keyword>
<name>A0A9P6UI91_9FUNG</name>
<dbReference type="OrthoDB" id="153074at2759"/>
<protein>
    <recommendedName>
        <fullName evidence="3">Short-chain dehydrogenase</fullName>
    </recommendedName>
</protein>
<dbReference type="InterPro" id="IPR036291">
    <property type="entry name" value="NAD(P)-bd_dom_sf"/>
</dbReference>
<reference evidence="1" key="1">
    <citation type="journal article" date="2020" name="Fungal Divers.">
        <title>Resolving the Mortierellaceae phylogeny through synthesis of multi-gene phylogenetics and phylogenomics.</title>
        <authorList>
            <person name="Vandepol N."/>
            <person name="Liber J."/>
            <person name="Desiro A."/>
            <person name="Na H."/>
            <person name="Kennedy M."/>
            <person name="Barry K."/>
            <person name="Grigoriev I.V."/>
            <person name="Miller A.N."/>
            <person name="O'Donnell K."/>
            <person name="Stajich J.E."/>
            <person name="Bonito G."/>
        </authorList>
    </citation>
    <scope>NUCLEOTIDE SEQUENCE</scope>
    <source>
        <strain evidence="1">REB-010B</strain>
    </source>
</reference>
<dbReference type="EMBL" id="JAAAIP010002102">
    <property type="protein sequence ID" value="KAG0301794.1"/>
    <property type="molecule type" value="Genomic_DNA"/>
</dbReference>
<organism evidence="1 2">
    <name type="scientific">Dissophora globulifera</name>
    <dbReference type="NCBI Taxonomy" id="979702"/>
    <lineage>
        <taxon>Eukaryota</taxon>
        <taxon>Fungi</taxon>
        <taxon>Fungi incertae sedis</taxon>
        <taxon>Mucoromycota</taxon>
        <taxon>Mortierellomycotina</taxon>
        <taxon>Mortierellomycetes</taxon>
        <taxon>Mortierellales</taxon>
        <taxon>Mortierellaceae</taxon>
        <taxon>Dissophora</taxon>
    </lineage>
</organism>
<dbReference type="SUPFAM" id="SSF51735">
    <property type="entry name" value="NAD(P)-binding Rossmann-fold domains"/>
    <property type="match status" value="1"/>
</dbReference>
<feature type="non-terminal residue" evidence="1">
    <location>
        <position position="102"/>
    </location>
</feature>
<gene>
    <name evidence="1" type="ORF">BGZ99_003332</name>
</gene>